<gene>
    <name evidence="1" type="ORF">MJO28_013849</name>
</gene>
<accession>A0ACC0DYH3</accession>
<dbReference type="Proteomes" id="UP001060170">
    <property type="component" value="Chromosome 14"/>
</dbReference>
<protein>
    <submittedName>
        <fullName evidence="1">Uncharacterized protein</fullName>
    </submittedName>
</protein>
<sequence length="368" mass="40755">MHHPFAEMQLASVGRLNRSPAPGWISILDPFKFSNLAAPNAQKLYLLMVHRLSVCLFLRAATLITAPPADLAQFHKNFDNFSQSCQSMLDRCSDSVRSVTNKLKGSIFDDGLAKPRPNICEFCDKAWSEQGLLGNWHPCTHTIPEKGSIKNTLTILILLSIGILVYQEVIDCPICLTEMTVDQSLRQPRSCNHFFHTECLSTWEKTSPACPVCRAGAKALPSPSARRQARQQVRTEPETEESRLNRMRITFELRIRILIVYSQRLGLDTETGPVAEAISSLTRQLEALAINPGEVSERTPEVATSPNSQNSEPPARIGQVTSPQDEQVSRRTPEGPISPDSHTSEPPERVGEVTSQEEGRGINVGNVP</sequence>
<evidence type="ECO:0000313" key="2">
    <source>
        <dbReference type="Proteomes" id="UP001060170"/>
    </source>
</evidence>
<organism evidence="1 2">
    <name type="scientific">Puccinia striiformis f. sp. tritici</name>
    <dbReference type="NCBI Taxonomy" id="168172"/>
    <lineage>
        <taxon>Eukaryota</taxon>
        <taxon>Fungi</taxon>
        <taxon>Dikarya</taxon>
        <taxon>Basidiomycota</taxon>
        <taxon>Pucciniomycotina</taxon>
        <taxon>Pucciniomycetes</taxon>
        <taxon>Pucciniales</taxon>
        <taxon>Pucciniaceae</taxon>
        <taxon>Puccinia</taxon>
    </lineage>
</organism>
<dbReference type="EMBL" id="CM045878">
    <property type="protein sequence ID" value="KAI7940197.1"/>
    <property type="molecule type" value="Genomic_DNA"/>
</dbReference>
<reference evidence="2" key="1">
    <citation type="journal article" date="2018" name="BMC Genomics">
        <title>Genomic insights into host adaptation between the wheat stripe rust pathogen (Puccinia striiformis f. sp. tritici) and the barley stripe rust pathogen (Puccinia striiformis f. sp. hordei).</title>
        <authorList>
            <person name="Xia C."/>
            <person name="Wang M."/>
            <person name="Yin C."/>
            <person name="Cornejo O.E."/>
            <person name="Hulbert S.H."/>
            <person name="Chen X."/>
        </authorList>
    </citation>
    <scope>NUCLEOTIDE SEQUENCE [LARGE SCALE GENOMIC DNA]</scope>
    <source>
        <strain evidence="2">93-210</strain>
    </source>
</reference>
<reference evidence="1 2" key="3">
    <citation type="journal article" date="2022" name="Microbiol. Spectr.">
        <title>Folding features and dynamics of 3D genome architecture in plant fungal pathogens.</title>
        <authorList>
            <person name="Xia C."/>
        </authorList>
    </citation>
    <scope>NUCLEOTIDE SEQUENCE [LARGE SCALE GENOMIC DNA]</scope>
    <source>
        <strain evidence="1 2">93-210</strain>
    </source>
</reference>
<reference evidence="2" key="2">
    <citation type="journal article" date="2018" name="Mol. Plant Microbe Interact.">
        <title>Genome sequence resources for the wheat stripe rust pathogen (Puccinia striiformis f. sp. tritici) and the barley stripe rust pathogen (Puccinia striiformis f. sp. hordei).</title>
        <authorList>
            <person name="Xia C."/>
            <person name="Wang M."/>
            <person name="Yin C."/>
            <person name="Cornejo O.E."/>
            <person name="Hulbert S.H."/>
            <person name="Chen X."/>
        </authorList>
    </citation>
    <scope>NUCLEOTIDE SEQUENCE [LARGE SCALE GENOMIC DNA]</scope>
    <source>
        <strain evidence="2">93-210</strain>
    </source>
</reference>
<evidence type="ECO:0000313" key="1">
    <source>
        <dbReference type="EMBL" id="KAI7940197.1"/>
    </source>
</evidence>
<name>A0ACC0DYH3_9BASI</name>
<keyword evidence="2" id="KW-1185">Reference proteome</keyword>
<comment type="caution">
    <text evidence="1">The sequence shown here is derived from an EMBL/GenBank/DDBJ whole genome shotgun (WGS) entry which is preliminary data.</text>
</comment>
<proteinExistence type="predicted"/>